<gene>
    <name evidence="1" type="ORF">SH1V18_19720</name>
</gene>
<accession>A0A9W6DFH8</accession>
<evidence type="ECO:0008006" key="3">
    <source>
        <dbReference type="Google" id="ProtNLM"/>
    </source>
</evidence>
<keyword evidence="2" id="KW-1185">Reference proteome</keyword>
<name>A0A9W6DFH8_9FIRM</name>
<proteinExistence type="predicted"/>
<dbReference type="InterPro" id="IPR036526">
    <property type="entry name" value="C-N_Hydrolase_sf"/>
</dbReference>
<dbReference type="EMBL" id="BRLB01000004">
    <property type="protein sequence ID" value="GKX29492.1"/>
    <property type="molecule type" value="Genomic_DNA"/>
</dbReference>
<reference evidence="1" key="1">
    <citation type="submission" date="2022-06" db="EMBL/GenBank/DDBJ databases">
        <title>Vallitalea longa sp. nov., an anaerobic bacterium isolated from marine sediment.</title>
        <authorList>
            <person name="Hirano S."/>
            <person name="Terahara T."/>
            <person name="Mori K."/>
            <person name="Hamada M."/>
            <person name="Matsumoto R."/>
            <person name="Kobayashi T."/>
        </authorList>
    </citation>
    <scope>NUCLEOTIDE SEQUENCE</scope>
    <source>
        <strain evidence="1">SH18-1</strain>
    </source>
</reference>
<protein>
    <recommendedName>
        <fullName evidence="3">CN hydrolase domain-containing protein</fullName>
    </recommendedName>
</protein>
<dbReference type="SUPFAM" id="SSF56317">
    <property type="entry name" value="Carbon-nitrogen hydrolase"/>
    <property type="match status" value="1"/>
</dbReference>
<dbReference type="RefSeq" id="WP_281814999.1">
    <property type="nucleotide sequence ID" value="NZ_BRLB01000004.1"/>
</dbReference>
<organism evidence="1 2">
    <name type="scientific">Vallitalea longa</name>
    <dbReference type="NCBI Taxonomy" id="2936439"/>
    <lineage>
        <taxon>Bacteria</taxon>
        <taxon>Bacillati</taxon>
        <taxon>Bacillota</taxon>
        <taxon>Clostridia</taxon>
        <taxon>Lachnospirales</taxon>
        <taxon>Vallitaleaceae</taxon>
        <taxon>Vallitalea</taxon>
    </lineage>
</organism>
<comment type="caution">
    <text evidence="1">The sequence shown here is derived from an EMBL/GenBank/DDBJ whole genome shotgun (WGS) entry which is preliminary data.</text>
</comment>
<evidence type="ECO:0000313" key="2">
    <source>
        <dbReference type="Proteomes" id="UP001144256"/>
    </source>
</evidence>
<sequence length="212" mass="23825">MKILISQAYRSEDIKLLKSQIENHDFDILVFPEGYIANEKLLYDACILARKYGKPILSSYLDSVTEKDHAVVIDENGDKVLLRKKSLIEGPLLKPSITNVLGLKVGYMLCCEIFLDNIDFSGVEAIFNPIGVGMFSEEQYTEWTCRAQGLAKKYNCYVIGTSHADGSYRNCGISIPIAYVYGTNGEEIYLSKSDVRSVIVDLDLHEVQYITT</sequence>
<evidence type="ECO:0000313" key="1">
    <source>
        <dbReference type="EMBL" id="GKX29492.1"/>
    </source>
</evidence>
<dbReference type="Proteomes" id="UP001144256">
    <property type="component" value="Unassembled WGS sequence"/>
</dbReference>
<dbReference type="AlphaFoldDB" id="A0A9W6DFH8"/>
<dbReference type="Gene3D" id="3.60.110.10">
    <property type="entry name" value="Carbon-nitrogen hydrolase"/>
    <property type="match status" value="1"/>
</dbReference>